<proteinExistence type="inferred from homology"/>
<keyword evidence="3" id="KW-0479">Metal-binding</keyword>
<keyword evidence="5 10" id="KW-0378">Hydrolase</keyword>
<dbReference type="PIRSF" id="PIRSF033096">
    <property type="entry name" value="PPPtase_5"/>
    <property type="match status" value="1"/>
</dbReference>
<dbReference type="GO" id="GO:0004722">
    <property type="term" value="F:protein serine/threonine phosphatase activity"/>
    <property type="evidence" value="ECO:0007669"/>
    <property type="project" value="UniProtKB-EC"/>
</dbReference>
<dbReference type="SUPFAM" id="SSF56300">
    <property type="entry name" value="Metallo-dependent phosphatases"/>
    <property type="match status" value="1"/>
</dbReference>
<evidence type="ECO:0000256" key="2">
    <source>
        <dbReference type="ARBA" id="ARBA00008786"/>
    </source>
</evidence>
<evidence type="ECO:0000256" key="8">
    <source>
        <dbReference type="PIRSR" id="PIRSR033096-1"/>
    </source>
</evidence>
<dbReference type="InterPro" id="IPR029052">
    <property type="entry name" value="Metallo-depent_PP-like"/>
</dbReference>
<dbReference type="Pfam" id="PF00149">
    <property type="entry name" value="Metallophos"/>
    <property type="match status" value="1"/>
</dbReference>
<organism evidence="13">
    <name type="scientific">Micromonas pusilla (strain CCMP1545)</name>
    <name type="common">Picoplanktonic green alga</name>
    <dbReference type="NCBI Taxonomy" id="564608"/>
    <lineage>
        <taxon>Eukaryota</taxon>
        <taxon>Viridiplantae</taxon>
        <taxon>Chlorophyta</taxon>
        <taxon>Mamiellophyceae</taxon>
        <taxon>Mamiellales</taxon>
        <taxon>Mamiellaceae</taxon>
        <taxon>Micromonas</taxon>
    </lineage>
</organism>
<dbReference type="OMA" id="IHKKYAF"/>
<dbReference type="InterPro" id="IPR004843">
    <property type="entry name" value="Calcineurin-like_PHP"/>
</dbReference>
<protein>
    <recommendedName>
        <fullName evidence="10">Serine/threonine-protein phosphatase</fullName>
        <ecNumber evidence="10">3.1.3.16</ecNumber>
    </recommendedName>
</protein>
<dbReference type="SMART" id="SM00156">
    <property type="entry name" value="PP2Ac"/>
    <property type="match status" value="1"/>
</dbReference>
<keyword evidence="7" id="KW-0464">Manganese</keyword>
<dbReference type="GO" id="GO:0046872">
    <property type="term" value="F:metal ion binding"/>
    <property type="evidence" value="ECO:0007669"/>
    <property type="project" value="UniProtKB-KW"/>
</dbReference>
<dbReference type="STRING" id="564608.C1MKC0"/>
<dbReference type="OrthoDB" id="445564at2759"/>
<evidence type="ECO:0000256" key="4">
    <source>
        <dbReference type="ARBA" id="ARBA00022737"/>
    </source>
</evidence>
<dbReference type="KEGG" id="mpp:MICPUCDRAFT_24753"/>
<feature type="active site" description="Proton donor/acceptor" evidence="8">
    <location>
        <position position="294"/>
    </location>
</feature>
<evidence type="ECO:0000256" key="9">
    <source>
        <dbReference type="PROSITE-ProRule" id="PRU00339"/>
    </source>
</evidence>
<reference evidence="12 13" key="1">
    <citation type="journal article" date="2009" name="Science">
        <title>Green evolution and dynamic adaptations revealed by genomes of the marine picoeukaryotes Micromonas.</title>
        <authorList>
            <person name="Worden A.Z."/>
            <person name="Lee J.H."/>
            <person name="Mock T."/>
            <person name="Rouze P."/>
            <person name="Simmons M.P."/>
            <person name="Aerts A.L."/>
            <person name="Allen A.E."/>
            <person name="Cuvelier M.L."/>
            <person name="Derelle E."/>
            <person name="Everett M.V."/>
            <person name="Foulon E."/>
            <person name="Grimwood J."/>
            <person name="Gundlach H."/>
            <person name="Henrissat B."/>
            <person name="Napoli C."/>
            <person name="McDonald S.M."/>
            <person name="Parker M.S."/>
            <person name="Rombauts S."/>
            <person name="Salamov A."/>
            <person name="Von Dassow P."/>
            <person name="Badger J.H."/>
            <person name="Coutinho P.M."/>
            <person name="Demir E."/>
            <person name="Dubchak I."/>
            <person name="Gentemann C."/>
            <person name="Eikrem W."/>
            <person name="Gready J.E."/>
            <person name="John U."/>
            <person name="Lanier W."/>
            <person name="Lindquist E.A."/>
            <person name="Lucas S."/>
            <person name="Mayer K.F."/>
            <person name="Moreau H."/>
            <person name="Not F."/>
            <person name="Otillar R."/>
            <person name="Panaud O."/>
            <person name="Pangilinan J."/>
            <person name="Paulsen I."/>
            <person name="Piegu B."/>
            <person name="Poliakov A."/>
            <person name="Robbens S."/>
            <person name="Schmutz J."/>
            <person name="Toulza E."/>
            <person name="Wyss T."/>
            <person name="Zelensky A."/>
            <person name="Zhou K."/>
            <person name="Armbrust E.V."/>
            <person name="Bhattacharya D."/>
            <person name="Goodenough U.W."/>
            <person name="Van de Peer Y."/>
            <person name="Grigoriev I.V."/>
        </authorList>
    </citation>
    <scope>NUCLEOTIDE SEQUENCE [LARGE SCALE GENOMIC DNA]</scope>
    <source>
        <strain evidence="12 13">CCMP1545</strain>
    </source>
</reference>
<keyword evidence="4" id="KW-0677">Repeat</keyword>
<accession>C1MKC0</accession>
<keyword evidence="13" id="KW-1185">Reference proteome</keyword>
<dbReference type="Proteomes" id="UP000001876">
    <property type="component" value="Unassembled WGS sequence"/>
</dbReference>
<evidence type="ECO:0000313" key="12">
    <source>
        <dbReference type="EMBL" id="EEH59737.1"/>
    </source>
</evidence>
<comment type="cofactor">
    <cofactor evidence="1">
        <name>Mn(2+)</name>
        <dbReference type="ChEBI" id="CHEBI:29035"/>
    </cofactor>
</comment>
<dbReference type="InterPro" id="IPR011990">
    <property type="entry name" value="TPR-like_helical_dom_sf"/>
</dbReference>
<comment type="catalytic activity">
    <reaction evidence="10">
        <text>O-phospho-L-threonyl-[protein] + H2O = L-threonyl-[protein] + phosphate</text>
        <dbReference type="Rhea" id="RHEA:47004"/>
        <dbReference type="Rhea" id="RHEA-COMP:11060"/>
        <dbReference type="Rhea" id="RHEA-COMP:11605"/>
        <dbReference type="ChEBI" id="CHEBI:15377"/>
        <dbReference type="ChEBI" id="CHEBI:30013"/>
        <dbReference type="ChEBI" id="CHEBI:43474"/>
        <dbReference type="ChEBI" id="CHEBI:61977"/>
        <dbReference type="EC" id="3.1.3.16"/>
    </reaction>
</comment>
<evidence type="ECO:0000259" key="11">
    <source>
        <dbReference type="PROSITE" id="PS00125"/>
    </source>
</evidence>
<dbReference type="PROSITE" id="PS50005">
    <property type="entry name" value="TPR"/>
    <property type="match status" value="2"/>
</dbReference>
<name>C1MKC0_MICPC</name>
<dbReference type="CDD" id="cd07417">
    <property type="entry name" value="MPP_PP5_C"/>
    <property type="match status" value="1"/>
</dbReference>
<dbReference type="InterPro" id="IPR013235">
    <property type="entry name" value="PPP_dom"/>
</dbReference>
<dbReference type="PANTHER" id="PTHR45668:SF5">
    <property type="entry name" value="SERINE_THREONINE-PROTEIN PHOSPHATASE 5"/>
    <property type="match status" value="1"/>
</dbReference>
<dbReference type="PROSITE" id="PS00125">
    <property type="entry name" value="SER_THR_PHOSPHATASE"/>
    <property type="match status" value="1"/>
</dbReference>
<keyword evidence="6 9" id="KW-0802">TPR repeat</keyword>
<dbReference type="GeneID" id="9681484"/>
<dbReference type="InterPro" id="IPR019734">
    <property type="entry name" value="TPR_rpt"/>
</dbReference>
<gene>
    <name evidence="12" type="ORF">MICPUCDRAFT_24753</name>
</gene>
<dbReference type="InterPro" id="IPR041753">
    <property type="entry name" value="PP5_C"/>
</dbReference>
<dbReference type="eggNOG" id="KOG0376">
    <property type="taxonomic scope" value="Eukaryota"/>
</dbReference>
<dbReference type="RefSeq" id="XP_003056361.1">
    <property type="nucleotide sequence ID" value="XM_003056315.1"/>
</dbReference>
<evidence type="ECO:0000313" key="13">
    <source>
        <dbReference type="Proteomes" id="UP000001876"/>
    </source>
</evidence>
<dbReference type="SUPFAM" id="SSF48452">
    <property type="entry name" value="TPR-like"/>
    <property type="match status" value="1"/>
</dbReference>
<dbReference type="Gene3D" id="1.25.40.10">
    <property type="entry name" value="Tetratricopeptide repeat domain"/>
    <property type="match status" value="1"/>
</dbReference>
<dbReference type="InterPro" id="IPR051134">
    <property type="entry name" value="PPP_phosphatase"/>
</dbReference>
<evidence type="ECO:0000256" key="6">
    <source>
        <dbReference type="ARBA" id="ARBA00022803"/>
    </source>
</evidence>
<evidence type="ECO:0000256" key="1">
    <source>
        <dbReference type="ARBA" id="ARBA00001936"/>
    </source>
</evidence>
<dbReference type="Gene3D" id="3.60.21.10">
    <property type="match status" value="1"/>
</dbReference>
<dbReference type="Pfam" id="PF08321">
    <property type="entry name" value="PPP5"/>
    <property type="match status" value="1"/>
</dbReference>
<feature type="repeat" description="TPR" evidence="9">
    <location>
        <begin position="89"/>
        <end position="122"/>
    </location>
</feature>
<feature type="domain" description="Serine/threonine specific protein phosphatases" evidence="11">
    <location>
        <begin position="290"/>
        <end position="295"/>
    </location>
</feature>
<dbReference type="InterPro" id="IPR006186">
    <property type="entry name" value="Ser/Thr-sp_prot-phosphatase"/>
</dbReference>
<dbReference type="EMBL" id="GG663736">
    <property type="protein sequence ID" value="EEH59737.1"/>
    <property type="molecule type" value="Genomic_DNA"/>
</dbReference>
<dbReference type="PANTHER" id="PTHR45668">
    <property type="entry name" value="SERINE/THREONINE-PROTEIN PHOSPHATASE 5-RELATED"/>
    <property type="match status" value="1"/>
</dbReference>
<dbReference type="AlphaFoldDB" id="C1MKC0"/>
<comment type="similarity">
    <text evidence="2">Belongs to the PPP phosphatase family. PP-5 (PP-T) subfamily.</text>
</comment>
<evidence type="ECO:0000256" key="7">
    <source>
        <dbReference type="ARBA" id="ARBA00023211"/>
    </source>
</evidence>
<evidence type="ECO:0000256" key="5">
    <source>
        <dbReference type="ARBA" id="ARBA00022801"/>
    </source>
</evidence>
<dbReference type="SMART" id="SM00028">
    <property type="entry name" value="TPR"/>
    <property type="match status" value="3"/>
</dbReference>
<dbReference type="Pfam" id="PF13181">
    <property type="entry name" value="TPR_8"/>
    <property type="match status" value="1"/>
</dbReference>
<evidence type="ECO:0000256" key="10">
    <source>
        <dbReference type="RuleBase" id="RU004273"/>
    </source>
</evidence>
<feature type="repeat" description="TPR" evidence="9">
    <location>
        <begin position="21"/>
        <end position="54"/>
    </location>
</feature>
<dbReference type="PRINTS" id="PR00114">
    <property type="entry name" value="STPHPHTASE"/>
</dbReference>
<dbReference type="EC" id="3.1.3.16" evidence="10"/>
<evidence type="ECO:0000256" key="3">
    <source>
        <dbReference type="ARBA" id="ARBA00022723"/>
    </source>
</evidence>
<sequence>MEAPTPQSAQDTTIACNPIQLNALKTAANILFNERKYAKAVVAYSKALQVSPTSAVLLANRALAHLHLENYASAFDDSSLAIRLDPGYVKGYYRRGSSNFILGKFGSALKDFEKVVQLQPRNLEGKKKVRECELALRKQRFEYAIRVPESVLVKVSDSIELDTITVENTYDGPRLGENHTVTANFVKDMILQFKNCKAIHLRRYAYEILLQTNLHICSVPSLLGKHITVCGDIHGQFFDLCNIFELNGEPSEDNPYLFNGDFVDRGSFSVEVVLTLFAFMCLCPESLRLIRGNHETSAMNKLYGFDGEVRAKYNGKLADLFQEIFCCLPLGCVLGKKVFIVHGGLFSKDGVKVEDLKSIDRFHEPPDEGPFCEMLWSDPCCEPGRYPSKRGIGIAFGPDVTKKFIIENNLELVIRSHEVKDDGFEIEHDGSLITVFSAPNYCDQMENKGAFIRFESDMVPHITTFNAVNHPPVRPMQFAPHIF</sequence>